<dbReference type="InterPro" id="IPR001041">
    <property type="entry name" value="2Fe-2S_ferredoxin-type"/>
</dbReference>
<evidence type="ECO:0000259" key="1">
    <source>
        <dbReference type="PROSITE" id="PS51085"/>
    </source>
</evidence>
<protein>
    <submittedName>
        <fullName evidence="2">Iron-sulfur cluster-binding domain-containing protein</fullName>
    </submittedName>
</protein>
<organism evidence="2 3">
    <name type="scientific">Svornostia abyssi</name>
    <dbReference type="NCBI Taxonomy" id="2898438"/>
    <lineage>
        <taxon>Bacteria</taxon>
        <taxon>Bacillati</taxon>
        <taxon>Actinomycetota</taxon>
        <taxon>Thermoleophilia</taxon>
        <taxon>Solirubrobacterales</taxon>
        <taxon>Baekduiaceae</taxon>
        <taxon>Svornostia</taxon>
    </lineage>
</organism>
<dbReference type="CDD" id="cd00207">
    <property type="entry name" value="fer2"/>
    <property type="match status" value="1"/>
</dbReference>
<sequence length="184" mass="20206">MSPFELHYAFRAPEHAALLDDLTTVCPDAVRTYVDEDGSALLAGLRERLTDQPLGTHLSVCGPAPMMDAVLGLARTLGWPESRLHLERFALDEAPRRPFSVRLKSTDEVIDVPEELTLLEALEDRGIEVPYLCRQGVCGECRTPVVDGTPDHRDVFLTADERAAGDALMPCVSRCARGPLVLDL</sequence>
<dbReference type="InterPro" id="IPR039261">
    <property type="entry name" value="FNR_nucleotide-bd"/>
</dbReference>
<dbReference type="Pfam" id="PF00111">
    <property type="entry name" value="Fer2"/>
    <property type="match status" value="1"/>
</dbReference>
<dbReference type="SUPFAM" id="SSF52343">
    <property type="entry name" value="Ferredoxin reductase-like, C-terminal NADP-linked domain"/>
    <property type="match status" value="1"/>
</dbReference>
<dbReference type="RefSeq" id="WP_353862406.1">
    <property type="nucleotide sequence ID" value="NZ_CP088295.1"/>
</dbReference>
<dbReference type="InterPro" id="IPR036010">
    <property type="entry name" value="2Fe-2S_ferredoxin-like_sf"/>
</dbReference>
<keyword evidence="3" id="KW-1185">Reference proteome</keyword>
<dbReference type="SUPFAM" id="SSF54292">
    <property type="entry name" value="2Fe-2S ferredoxin-like"/>
    <property type="match status" value="1"/>
</dbReference>
<dbReference type="InterPro" id="IPR012675">
    <property type="entry name" value="Beta-grasp_dom_sf"/>
</dbReference>
<reference evidence="3" key="1">
    <citation type="submission" date="2021-11" db="EMBL/GenBank/DDBJ databases">
        <title>Cultivation dependent microbiological survey of springs from the worlds oldest radium mine currently devoted to the extraction of radon-saturated water.</title>
        <authorList>
            <person name="Kapinusova G."/>
            <person name="Smrhova T."/>
            <person name="Strejcek M."/>
            <person name="Suman J."/>
            <person name="Jani K."/>
            <person name="Pajer P."/>
            <person name="Uhlik O."/>
        </authorList>
    </citation>
    <scope>NUCLEOTIDE SEQUENCE [LARGE SCALE GENOMIC DNA]</scope>
    <source>
        <strain evidence="3">J379</strain>
    </source>
</reference>
<dbReference type="PANTHER" id="PTHR30212:SF2">
    <property type="entry name" value="PROTEIN YIIM"/>
    <property type="match status" value="1"/>
</dbReference>
<dbReference type="Gene3D" id="3.10.20.30">
    <property type="match status" value="1"/>
</dbReference>
<accession>A0ABY5PB80</accession>
<dbReference type="PROSITE" id="PS51085">
    <property type="entry name" value="2FE2S_FER_2"/>
    <property type="match status" value="1"/>
</dbReference>
<dbReference type="EMBL" id="CP088295">
    <property type="protein sequence ID" value="UUY01862.1"/>
    <property type="molecule type" value="Genomic_DNA"/>
</dbReference>
<dbReference type="PANTHER" id="PTHR30212">
    <property type="entry name" value="PROTEIN YIIM"/>
    <property type="match status" value="1"/>
</dbReference>
<evidence type="ECO:0000313" key="2">
    <source>
        <dbReference type="EMBL" id="UUY01862.1"/>
    </source>
</evidence>
<dbReference type="Proteomes" id="UP001058860">
    <property type="component" value="Chromosome"/>
</dbReference>
<name>A0ABY5PB80_9ACTN</name>
<proteinExistence type="predicted"/>
<dbReference type="InterPro" id="IPR052353">
    <property type="entry name" value="Benzoxazolinone_Detox_Enz"/>
</dbReference>
<feature type="domain" description="2Fe-2S ferredoxin-type" evidence="1">
    <location>
        <begin position="99"/>
        <end position="184"/>
    </location>
</feature>
<gene>
    <name evidence="2" type="ORF">LRS13_14135</name>
</gene>
<evidence type="ECO:0000313" key="3">
    <source>
        <dbReference type="Proteomes" id="UP001058860"/>
    </source>
</evidence>
<dbReference type="Gene3D" id="3.40.50.80">
    <property type="entry name" value="Nucleotide-binding domain of ferredoxin-NADP reductase (FNR) module"/>
    <property type="match status" value="1"/>
</dbReference>